<dbReference type="PANTHER" id="PTHR11523">
    <property type="entry name" value="SODIUM/POTASSIUM-DEPENDENT ATPASE BETA SUBUNIT"/>
    <property type="match status" value="1"/>
</dbReference>
<evidence type="ECO:0000256" key="5">
    <source>
        <dbReference type="ARBA" id="ARBA00022538"/>
    </source>
</evidence>
<evidence type="ECO:0000256" key="4">
    <source>
        <dbReference type="ARBA" id="ARBA00022475"/>
    </source>
</evidence>
<dbReference type="GO" id="GO:0007507">
    <property type="term" value="P:heart development"/>
    <property type="evidence" value="ECO:0007669"/>
    <property type="project" value="Ensembl"/>
</dbReference>
<dbReference type="GO" id="GO:0048840">
    <property type="term" value="P:otolith development"/>
    <property type="evidence" value="ECO:0007669"/>
    <property type="project" value="Ensembl"/>
</dbReference>
<evidence type="ECO:0000256" key="14">
    <source>
        <dbReference type="ARBA" id="ARBA00023157"/>
    </source>
</evidence>
<keyword evidence="16" id="KW-0739">Sodium transport</keyword>
<dbReference type="Proteomes" id="UP000694565">
    <property type="component" value="Unplaced"/>
</dbReference>
<keyword evidence="9" id="KW-0735">Signal-anchor</keyword>
<dbReference type="PROSITE" id="PS00390">
    <property type="entry name" value="ATPASE_NA_K_BETA_1"/>
    <property type="match status" value="1"/>
</dbReference>
<evidence type="ECO:0000256" key="17">
    <source>
        <dbReference type="RuleBase" id="RU362099"/>
    </source>
</evidence>
<keyword evidence="5" id="KW-0633">Potassium transport</keyword>
<evidence type="ECO:0000256" key="13">
    <source>
        <dbReference type="ARBA" id="ARBA00023136"/>
    </source>
</evidence>
<dbReference type="PANTHER" id="PTHR11523:SF26">
    <property type="entry name" value="SODIUM_POTASSIUM-TRANSPORTING ATPASE SUBUNIT BETA-2"/>
    <property type="match status" value="1"/>
</dbReference>
<protein>
    <recommendedName>
        <fullName evidence="17">Sodium/potassium-transporting ATPase subunit beta</fullName>
    </recommendedName>
</protein>
<sequence length="277" mass="31893">MSKDGEKNGWKEYIWNSRTREFLGRTASSWGLILLFYLVFYIFLAGLFTLTMYVMLQTLDDHKPTWQDRLTTPGMVIRPKADETYEIVYDIGKTETWDMYAQALHKFMAPYNNSVQAEKNNACTPDQNFLQEDSGDVKNNPKRSCQFNRTILEDCSGLNDRYYGYQDGKPCIIIKLNRNGQAPFVTCGPKKTLTKLEKLVYFPPNGTFNLMYYPLLMAKKAQVNYSQPLVAVKFLNITANQDVNIECKINANNIPVGTERDKFAGRVSFKLRINTNT</sequence>
<evidence type="ECO:0000256" key="1">
    <source>
        <dbReference type="ARBA" id="ARBA00004401"/>
    </source>
</evidence>
<comment type="subcellular location">
    <subcellularLocation>
        <location evidence="1">Cell membrane</location>
        <topology evidence="1">Single-pass type II membrane protein</topology>
    </subcellularLocation>
    <subcellularLocation>
        <location evidence="17">Membrane</location>
    </subcellularLocation>
</comment>
<dbReference type="PROSITE" id="PS00391">
    <property type="entry name" value="ATPASE_NA_K_BETA_2"/>
    <property type="match status" value="1"/>
</dbReference>
<keyword evidence="12 17" id="KW-0406">Ion transport</keyword>
<evidence type="ECO:0000256" key="10">
    <source>
        <dbReference type="ARBA" id="ARBA00022989"/>
    </source>
</evidence>
<dbReference type="NCBIfam" id="TIGR01107">
    <property type="entry name" value="Na_K_ATPase_bet"/>
    <property type="match status" value="1"/>
</dbReference>
<keyword evidence="15" id="KW-0325">Glycoprotein</keyword>
<comment type="function">
    <text evidence="17">This is the non-catalytic component of the active enzyme, which catalyzes the hydrolysis of ATP coupled with the exchange of Na(+) and K(+) ions across the plasma membrane.</text>
</comment>
<dbReference type="GO" id="GO:0048923">
    <property type="term" value="P:posterior lateral line neuromast hair cell differentiation"/>
    <property type="evidence" value="ECO:0007669"/>
    <property type="project" value="Ensembl"/>
</dbReference>
<keyword evidence="19" id="KW-1185">Reference proteome</keyword>
<keyword evidence="3 17" id="KW-0813">Transport</keyword>
<dbReference type="GO" id="GO:0006883">
    <property type="term" value="P:intracellular sodium ion homeostasis"/>
    <property type="evidence" value="ECO:0007669"/>
    <property type="project" value="TreeGrafter"/>
</dbReference>
<evidence type="ECO:0000256" key="15">
    <source>
        <dbReference type="ARBA" id="ARBA00023180"/>
    </source>
</evidence>
<organism evidence="18 19">
    <name type="scientific">Cyclopterus lumpus</name>
    <name type="common">Lumpsucker</name>
    <dbReference type="NCBI Taxonomy" id="8103"/>
    <lineage>
        <taxon>Eukaryota</taxon>
        <taxon>Metazoa</taxon>
        <taxon>Chordata</taxon>
        <taxon>Craniata</taxon>
        <taxon>Vertebrata</taxon>
        <taxon>Euteleostomi</taxon>
        <taxon>Actinopterygii</taxon>
        <taxon>Neopterygii</taxon>
        <taxon>Teleostei</taxon>
        <taxon>Neoteleostei</taxon>
        <taxon>Acanthomorphata</taxon>
        <taxon>Eupercaria</taxon>
        <taxon>Perciformes</taxon>
        <taxon>Cottioidei</taxon>
        <taxon>Cottales</taxon>
        <taxon>Cyclopteridae</taxon>
        <taxon>Cyclopterus</taxon>
    </lineage>
</organism>
<keyword evidence="4" id="KW-1003">Cell membrane</keyword>
<proteinExistence type="inferred from homology"/>
<dbReference type="Ensembl" id="ENSCLMT00005051038.1">
    <property type="protein sequence ID" value="ENSCLMP00005049386.1"/>
    <property type="gene ID" value="ENSCLMG00005022508.1"/>
</dbReference>
<keyword evidence="8" id="KW-0630">Potassium</keyword>
<keyword evidence="13 17" id="KW-0472">Membrane</keyword>
<dbReference type="GO" id="GO:0036376">
    <property type="term" value="P:sodium ion export across plasma membrane"/>
    <property type="evidence" value="ECO:0007669"/>
    <property type="project" value="TreeGrafter"/>
</dbReference>
<feature type="transmembrane region" description="Helical" evidence="17">
    <location>
        <begin position="30"/>
        <end position="56"/>
    </location>
</feature>
<dbReference type="GO" id="GO:0001671">
    <property type="term" value="F:ATPase activator activity"/>
    <property type="evidence" value="ECO:0007669"/>
    <property type="project" value="TreeGrafter"/>
</dbReference>
<name>A0A8C3B0Q4_CYCLU</name>
<evidence type="ECO:0000256" key="11">
    <source>
        <dbReference type="ARBA" id="ARBA00023053"/>
    </source>
</evidence>
<dbReference type="Gene3D" id="2.60.40.1660">
    <property type="entry name" value="Na, k-atpase alpha subunit"/>
    <property type="match status" value="2"/>
</dbReference>
<evidence type="ECO:0000256" key="7">
    <source>
        <dbReference type="ARBA" id="ARBA00022692"/>
    </source>
</evidence>
<comment type="similarity">
    <text evidence="2 17">Belongs to the X(+)/potassium ATPases subunit beta family.</text>
</comment>
<evidence type="ECO:0000313" key="19">
    <source>
        <dbReference type="Proteomes" id="UP000694565"/>
    </source>
</evidence>
<evidence type="ECO:0000256" key="6">
    <source>
        <dbReference type="ARBA" id="ARBA00022607"/>
    </source>
</evidence>
<evidence type="ECO:0000256" key="12">
    <source>
        <dbReference type="ARBA" id="ARBA00023065"/>
    </source>
</evidence>
<evidence type="ECO:0000256" key="8">
    <source>
        <dbReference type="ARBA" id="ARBA00022958"/>
    </source>
</evidence>
<dbReference type="GO" id="GO:0001964">
    <property type="term" value="P:startle response"/>
    <property type="evidence" value="ECO:0007669"/>
    <property type="project" value="Ensembl"/>
</dbReference>
<keyword evidence="14" id="KW-1015">Disulfide bond</keyword>
<dbReference type="AlphaFoldDB" id="A0A8C3B0Q4"/>
<dbReference type="Gene3D" id="1.20.5.170">
    <property type="match status" value="1"/>
</dbReference>
<reference evidence="18" key="1">
    <citation type="submission" date="2025-08" db="UniProtKB">
        <authorList>
            <consortium name="Ensembl"/>
        </authorList>
    </citation>
    <scope>IDENTIFICATION</scope>
</reference>
<dbReference type="GO" id="GO:0042472">
    <property type="term" value="P:inner ear morphogenesis"/>
    <property type="evidence" value="ECO:0007669"/>
    <property type="project" value="Ensembl"/>
</dbReference>
<keyword evidence="10 17" id="KW-1133">Transmembrane helix</keyword>
<evidence type="ECO:0000313" key="18">
    <source>
        <dbReference type="Ensembl" id="ENSCLMP00005049386.1"/>
    </source>
</evidence>
<dbReference type="InterPro" id="IPR038702">
    <property type="entry name" value="Na/K_ATPase_sub_beta_sf"/>
</dbReference>
<dbReference type="GeneTree" id="ENSGT01030000234579"/>
<keyword evidence="7 17" id="KW-0812">Transmembrane</keyword>
<dbReference type="GO" id="GO:1990573">
    <property type="term" value="P:potassium ion import across plasma membrane"/>
    <property type="evidence" value="ECO:0007669"/>
    <property type="project" value="TreeGrafter"/>
</dbReference>
<evidence type="ECO:0000256" key="9">
    <source>
        <dbReference type="ARBA" id="ARBA00022968"/>
    </source>
</evidence>
<accession>A0A8C3B0Q4</accession>
<dbReference type="GO" id="GO:0030007">
    <property type="term" value="P:intracellular potassium ion homeostasis"/>
    <property type="evidence" value="ECO:0007669"/>
    <property type="project" value="TreeGrafter"/>
</dbReference>
<keyword evidence="11" id="KW-0915">Sodium</keyword>
<keyword evidence="6" id="KW-0740">Sodium/potassium transport</keyword>
<evidence type="ECO:0000256" key="2">
    <source>
        <dbReference type="ARBA" id="ARBA00005876"/>
    </source>
</evidence>
<dbReference type="Pfam" id="PF00287">
    <property type="entry name" value="Na_K-ATPase"/>
    <property type="match status" value="1"/>
</dbReference>
<reference evidence="18" key="2">
    <citation type="submission" date="2025-09" db="UniProtKB">
        <authorList>
            <consortium name="Ensembl"/>
        </authorList>
    </citation>
    <scope>IDENTIFICATION</scope>
</reference>
<evidence type="ECO:0000256" key="16">
    <source>
        <dbReference type="ARBA" id="ARBA00023201"/>
    </source>
</evidence>
<evidence type="ECO:0000256" key="3">
    <source>
        <dbReference type="ARBA" id="ARBA00022448"/>
    </source>
</evidence>
<dbReference type="GO" id="GO:0005890">
    <property type="term" value="C:sodium:potassium-exchanging ATPase complex"/>
    <property type="evidence" value="ECO:0007669"/>
    <property type="project" value="InterPro"/>
</dbReference>
<dbReference type="InterPro" id="IPR000402">
    <property type="entry name" value="Na/K_ATPase_sub_beta"/>
</dbReference>